<dbReference type="AlphaFoldDB" id="A0A1E7DQS2"/>
<dbReference type="RefSeq" id="WP_069938294.1">
    <property type="nucleotide sequence ID" value="NZ_MAMP01000020.1"/>
</dbReference>
<dbReference type="PANTHER" id="PTHR46558">
    <property type="entry name" value="TRACRIPTIONAL REGULATORY PROTEIN-RELATED-RELATED"/>
    <property type="match status" value="1"/>
</dbReference>
<sequence>MLGDKLKALRGKRTQEEVANAIGLSRARYSHYENNRVEPDIDILVKIADYYKVSVDYLVGRPAIPNPELSEEDQKMLAFFNDPETGLFFREMKEAPEDQLEEMRQIWEVLKRRGLK</sequence>
<dbReference type="GO" id="GO:0003677">
    <property type="term" value="F:DNA binding"/>
    <property type="evidence" value="ECO:0007669"/>
    <property type="project" value="UniProtKB-KW"/>
</dbReference>
<dbReference type="EMBL" id="MAMP01000020">
    <property type="protein sequence ID" value="OES45413.1"/>
    <property type="molecule type" value="Genomic_DNA"/>
</dbReference>
<proteinExistence type="predicted"/>
<dbReference type="PROSITE" id="PS50943">
    <property type="entry name" value="HTH_CROC1"/>
    <property type="match status" value="1"/>
</dbReference>
<dbReference type="Gene3D" id="1.10.260.40">
    <property type="entry name" value="lambda repressor-like DNA-binding domains"/>
    <property type="match status" value="1"/>
</dbReference>
<dbReference type="OrthoDB" id="72638at2"/>
<accession>A0A1E7DQS2</accession>
<dbReference type="Proteomes" id="UP000095658">
    <property type="component" value="Unassembled WGS sequence"/>
</dbReference>
<gene>
    <name evidence="3" type="ORF">BA724_04475</name>
</gene>
<dbReference type="SMART" id="SM00530">
    <property type="entry name" value="HTH_XRE"/>
    <property type="match status" value="1"/>
</dbReference>
<dbReference type="STRING" id="1714016.BA724_04475"/>
<dbReference type="SUPFAM" id="SSF47413">
    <property type="entry name" value="lambda repressor-like DNA-binding domains"/>
    <property type="match status" value="1"/>
</dbReference>
<reference evidence="3 4" key="1">
    <citation type="submission" date="2016-06" db="EMBL/GenBank/DDBJ databases">
        <title>Domibacillus iocasae genome sequencing.</title>
        <authorList>
            <person name="Verma A."/>
            <person name="Pal Y."/>
            <person name="Ojha A.K."/>
            <person name="Krishnamurthi S."/>
        </authorList>
    </citation>
    <scope>NUCLEOTIDE SEQUENCE [LARGE SCALE GENOMIC DNA]</scope>
    <source>
        <strain evidence="3 4">DSM 29979</strain>
    </source>
</reference>
<dbReference type="InterPro" id="IPR001387">
    <property type="entry name" value="Cro/C1-type_HTH"/>
</dbReference>
<feature type="domain" description="HTH cro/C1-type" evidence="2">
    <location>
        <begin position="6"/>
        <end position="58"/>
    </location>
</feature>
<keyword evidence="1" id="KW-0238">DNA-binding</keyword>
<name>A0A1E7DQS2_9BACI</name>
<evidence type="ECO:0000313" key="4">
    <source>
        <dbReference type="Proteomes" id="UP000095658"/>
    </source>
</evidence>
<evidence type="ECO:0000256" key="1">
    <source>
        <dbReference type="ARBA" id="ARBA00023125"/>
    </source>
</evidence>
<evidence type="ECO:0000259" key="2">
    <source>
        <dbReference type="PROSITE" id="PS50943"/>
    </source>
</evidence>
<organism evidence="3 4">
    <name type="scientific">Domibacillus iocasae</name>
    <dbReference type="NCBI Taxonomy" id="1714016"/>
    <lineage>
        <taxon>Bacteria</taxon>
        <taxon>Bacillati</taxon>
        <taxon>Bacillota</taxon>
        <taxon>Bacilli</taxon>
        <taxon>Bacillales</taxon>
        <taxon>Bacillaceae</taxon>
        <taxon>Domibacillus</taxon>
    </lineage>
</organism>
<dbReference type="Pfam" id="PF01381">
    <property type="entry name" value="HTH_3"/>
    <property type="match status" value="1"/>
</dbReference>
<dbReference type="CDD" id="cd00093">
    <property type="entry name" value="HTH_XRE"/>
    <property type="match status" value="1"/>
</dbReference>
<protein>
    <recommendedName>
        <fullName evidence="2">HTH cro/C1-type domain-containing protein</fullName>
    </recommendedName>
</protein>
<keyword evidence="4" id="KW-1185">Reference proteome</keyword>
<comment type="caution">
    <text evidence="3">The sequence shown here is derived from an EMBL/GenBank/DDBJ whole genome shotgun (WGS) entry which is preliminary data.</text>
</comment>
<dbReference type="InterPro" id="IPR010982">
    <property type="entry name" value="Lambda_DNA-bd_dom_sf"/>
</dbReference>
<dbReference type="PANTHER" id="PTHR46558:SF11">
    <property type="entry name" value="HTH-TYPE TRANSCRIPTIONAL REGULATOR XRE"/>
    <property type="match status" value="1"/>
</dbReference>
<evidence type="ECO:0000313" key="3">
    <source>
        <dbReference type="EMBL" id="OES45413.1"/>
    </source>
</evidence>